<dbReference type="EMBL" id="CAIIXF020000008">
    <property type="protein sequence ID" value="CAH1791677.1"/>
    <property type="molecule type" value="Genomic_DNA"/>
</dbReference>
<reference evidence="3" key="1">
    <citation type="submission" date="2022-03" db="EMBL/GenBank/DDBJ databases">
        <authorList>
            <person name="Martin C."/>
        </authorList>
    </citation>
    <scope>NUCLEOTIDE SEQUENCE</scope>
</reference>
<dbReference type="InterPro" id="IPR007110">
    <property type="entry name" value="Ig-like_dom"/>
</dbReference>
<keyword evidence="4" id="KW-1185">Reference proteome</keyword>
<protein>
    <recommendedName>
        <fullName evidence="2">Ig-like domain-containing protein</fullName>
    </recommendedName>
</protein>
<dbReference type="SUPFAM" id="SSF48726">
    <property type="entry name" value="Immunoglobulin"/>
    <property type="match status" value="1"/>
</dbReference>
<feature type="transmembrane region" description="Helical" evidence="1">
    <location>
        <begin position="540"/>
        <end position="561"/>
    </location>
</feature>
<accession>A0A8S4PE48</accession>
<name>A0A8S4PE48_OWEFU</name>
<proteinExistence type="predicted"/>
<evidence type="ECO:0000259" key="2">
    <source>
        <dbReference type="PROSITE" id="PS50835"/>
    </source>
</evidence>
<dbReference type="CDD" id="cd00096">
    <property type="entry name" value="Ig"/>
    <property type="match status" value="1"/>
</dbReference>
<comment type="caution">
    <text evidence="3">The sequence shown here is derived from an EMBL/GenBank/DDBJ whole genome shotgun (WGS) entry which is preliminary data.</text>
</comment>
<dbReference type="AlphaFoldDB" id="A0A8S4PE48"/>
<dbReference type="SMART" id="SM00409">
    <property type="entry name" value="IG"/>
    <property type="match status" value="1"/>
</dbReference>
<organism evidence="3 4">
    <name type="scientific">Owenia fusiformis</name>
    <name type="common">Polychaete worm</name>
    <dbReference type="NCBI Taxonomy" id="6347"/>
    <lineage>
        <taxon>Eukaryota</taxon>
        <taxon>Metazoa</taxon>
        <taxon>Spiralia</taxon>
        <taxon>Lophotrochozoa</taxon>
        <taxon>Annelida</taxon>
        <taxon>Polychaeta</taxon>
        <taxon>Sedentaria</taxon>
        <taxon>Canalipalpata</taxon>
        <taxon>Sabellida</taxon>
        <taxon>Oweniida</taxon>
        <taxon>Oweniidae</taxon>
        <taxon>Owenia</taxon>
    </lineage>
</organism>
<dbReference type="InterPro" id="IPR013783">
    <property type="entry name" value="Ig-like_fold"/>
</dbReference>
<dbReference type="Gene3D" id="2.60.40.10">
    <property type="entry name" value="Immunoglobulins"/>
    <property type="match status" value="1"/>
</dbReference>
<dbReference type="InterPro" id="IPR036179">
    <property type="entry name" value="Ig-like_dom_sf"/>
</dbReference>
<keyword evidence="1" id="KW-1133">Transmembrane helix</keyword>
<keyword evidence="1" id="KW-0472">Membrane</keyword>
<evidence type="ECO:0000313" key="3">
    <source>
        <dbReference type="EMBL" id="CAH1791677.1"/>
    </source>
</evidence>
<sequence>MLFLLIDQTLKMKQTINQYSYCTLFKMVLIRVLIAAVCNIYCINQVCCYNIEDVYLHGIEKASKGHTDLPNTVPIETFLESKYCEQRGENSKVIFEERSSMYPKLLSENGSTNPDSLSLNIEPLKYGKLLRTDTSDNVHIACLTANKTGTLIRQSRRQRQHDHHYNTPHVNMTTNSHCVEKETPVILTCNVDTRLRLKGNVSYLQPWHIKWVQNTSMLVDTKMFLQSTKQFGMGQWKSQLTITNMSYEHEGRYMCVVIFKCEWMTSRTVYLAISKQLYGPDLKFAALNYPKWPQPNVSHPMKTSFTVEVNSIYGIMVGFHGPDLLEVKHNRFKYGRFYEMQITCLSSLGFHGTWVFSKAFYCPSHRVHLSLKFTNLYNNGLFIIYLAIPKLKLESSEKSISNLHQYSEGLSGIITPPLSPVPIISGGENVTHKATISIPQGHYVDIMVLQNPRKCAKCDIRILHGTDTTTINGNETVKHQYQYGTNTTNCDIEVVAMCTYSKFCVTDRMLFYITWEEIHVYGHGLLKESDKYIEGTIGSFLYVNILMMCLSHIIMMISTLLST</sequence>
<dbReference type="Proteomes" id="UP000749559">
    <property type="component" value="Unassembled WGS sequence"/>
</dbReference>
<evidence type="ECO:0000256" key="1">
    <source>
        <dbReference type="SAM" id="Phobius"/>
    </source>
</evidence>
<evidence type="ECO:0000313" key="4">
    <source>
        <dbReference type="Proteomes" id="UP000749559"/>
    </source>
</evidence>
<feature type="domain" description="Ig-like" evidence="2">
    <location>
        <begin position="168"/>
        <end position="257"/>
    </location>
</feature>
<dbReference type="PROSITE" id="PS50835">
    <property type="entry name" value="IG_LIKE"/>
    <property type="match status" value="1"/>
</dbReference>
<gene>
    <name evidence="3" type="ORF">OFUS_LOCUS16734</name>
</gene>
<keyword evidence="1" id="KW-0812">Transmembrane</keyword>
<dbReference type="InterPro" id="IPR003599">
    <property type="entry name" value="Ig_sub"/>
</dbReference>